<protein>
    <submittedName>
        <fullName evidence="1">Uncharacterized protein</fullName>
    </submittedName>
</protein>
<proteinExistence type="predicted"/>
<name>X1TFX8_9ZZZZ</name>
<sequence length="91" mass="10653">LNSPFDDNGNFVSIDIDLKTNITKNTIRLSSIKECLVIIKENGNETVKCENIDIFHWECIESIRLERFWDIYGDNEVIFEELLIGFLDLKE</sequence>
<accession>X1TFX8</accession>
<dbReference type="AlphaFoldDB" id="X1TFX8"/>
<evidence type="ECO:0000313" key="1">
    <source>
        <dbReference type="EMBL" id="GAI78944.1"/>
    </source>
</evidence>
<dbReference type="EMBL" id="BARW01011973">
    <property type="protein sequence ID" value="GAI78944.1"/>
    <property type="molecule type" value="Genomic_DNA"/>
</dbReference>
<feature type="non-terminal residue" evidence="1">
    <location>
        <position position="1"/>
    </location>
</feature>
<comment type="caution">
    <text evidence="1">The sequence shown here is derived from an EMBL/GenBank/DDBJ whole genome shotgun (WGS) entry which is preliminary data.</text>
</comment>
<organism evidence="1">
    <name type="scientific">marine sediment metagenome</name>
    <dbReference type="NCBI Taxonomy" id="412755"/>
    <lineage>
        <taxon>unclassified sequences</taxon>
        <taxon>metagenomes</taxon>
        <taxon>ecological metagenomes</taxon>
    </lineage>
</organism>
<gene>
    <name evidence="1" type="ORF">S12H4_22817</name>
</gene>
<reference evidence="1" key="1">
    <citation type="journal article" date="2014" name="Front. Microbiol.">
        <title>High frequency of phylogenetically diverse reductive dehalogenase-homologous genes in deep subseafloor sedimentary metagenomes.</title>
        <authorList>
            <person name="Kawai M."/>
            <person name="Futagami T."/>
            <person name="Toyoda A."/>
            <person name="Takaki Y."/>
            <person name="Nishi S."/>
            <person name="Hori S."/>
            <person name="Arai W."/>
            <person name="Tsubouchi T."/>
            <person name="Morono Y."/>
            <person name="Uchiyama I."/>
            <person name="Ito T."/>
            <person name="Fujiyama A."/>
            <person name="Inagaki F."/>
            <person name="Takami H."/>
        </authorList>
    </citation>
    <scope>NUCLEOTIDE SEQUENCE</scope>
    <source>
        <strain evidence="1">Expedition CK06-06</strain>
    </source>
</reference>